<evidence type="ECO:0000313" key="4">
    <source>
        <dbReference type="Proteomes" id="UP000094569"/>
    </source>
</evidence>
<gene>
    <name evidence="3" type="ORF">SI65_05096</name>
</gene>
<evidence type="ECO:0000256" key="1">
    <source>
        <dbReference type="SAM" id="MobiDB-lite"/>
    </source>
</evidence>
<reference evidence="3 4" key="1">
    <citation type="journal article" date="2016" name="BMC Genomics">
        <title>Comparative genomic and transcriptomic analyses of the Fuzhuan brick tea-fermentation fungus Aspergillus cristatus.</title>
        <authorList>
            <person name="Ge Y."/>
            <person name="Wang Y."/>
            <person name="Liu Y."/>
            <person name="Tan Y."/>
            <person name="Ren X."/>
            <person name="Zhang X."/>
            <person name="Hyde K.D."/>
            <person name="Liu Y."/>
            <person name="Liu Z."/>
        </authorList>
    </citation>
    <scope>NUCLEOTIDE SEQUENCE [LARGE SCALE GENOMIC DNA]</scope>
    <source>
        <strain evidence="3 4">GZAAS20.1005</strain>
    </source>
</reference>
<dbReference type="InterPro" id="IPR000253">
    <property type="entry name" value="FHA_dom"/>
</dbReference>
<protein>
    <recommendedName>
        <fullName evidence="2">FHA domain-containing protein</fullName>
    </recommendedName>
</protein>
<feature type="compositionally biased region" description="Basic and acidic residues" evidence="1">
    <location>
        <begin position="233"/>
        <end position="244"/>
    </location>
</feature>
<feature type="compositionally biased region" description="Basic and acidic residues" evidence="1">
    <location>
        <begin position="377"/>
        <end position="396"/>
    </location>
</feature>
<comment type="caution">
    <text evidence="3">The sequence shown here is derived from an EMBL/GenBank/DDBJ whole genome shotgun (WGS) entry which is preliminary data.</text>
</comment>
<accession>A0A1E3BGQ2</accession>
<feature type="compositionally biased region" description="Low complexity" evidence="1">
    <location>
        <begin position="310"/>
        <end position="319"/>
    </location>
</feature>
<feature type="compositionally biased region" description="Low complexity" evidence="1">
    <location>
        <begin position="245"/>
        <end position="260"/>
    </location>
</feature>
<feature type="region of interest" description="Disordered" evidence="1">
    <location>
        <begin position="359"/>
        <end position="396"/>
    </location>
</feature>
<feature type="compositionally biased region" description="Low complexity" evidence="1">
    <location>
        <begin position="27"/>
        <end position="37"/>
    </location>
</feature>
<dbReference type="STRING" id="573508.A0A1E3BGQ2"/>
<sequence>MESSSPLQRSASMASLAGVKRPASLLPAFEPLSSSPSLPRPQKRVARENHGVVSKYPTPLPTSSTHILSSSPPRTTAPRPAYRRTFSSLTSSERTPLSTVPTLMLPENGEPILMGRSSASCHHQLAANRMISRVHVKATYKPAPSPFDHDRVEIMCVGWNGIKLHCQGKTYELAKGKTFTSDIKDADIMIDVHEARALVQWPREGKKDNYASTDSEQTVEETTPRRNGKPRRSLHESPLAERQRLVSPVSPSPAVQSLVPPSSPLYTPTRSRNAVVVYEDEASPVRRTSTEEDADATQRVQESSQRVEDILQSSSSDLSDLSKHDELSDHDEENDPIVHSFGPFGENILPRMASFSAVESPVRSARPQPLQPTQSERQPKVAAEREQKEAEEKPDMNDECYARIQNHAVNQLAFSRLSSTPFSTIVSNLPASHWKREDTSKPGPTRDDIRRVIDSTKCIGKVAREGKDAAGKPLESEYYYVPDFDDDDMRREAVVHDLRKPGLRNCRKQHKQYFWRKPK</sequence>
<name>A0A1E3BGQ2_ASPCR</name>
<dbReference type="OrthoDB" id="5348546at2759"/>
<evidence type="ECO:0000313" key="3">
    <source>
        <dbReference type="EMBL" id="ODM20109.1"/>
    </source>
</evidence>
<feature type="region of interest" description="Disordered" evidence="1">
    <location>
        <begin position="27"/>
        <end position="80"/>
    </location>
</feature>
<feature type="region of interest" description="Disordered" evidence="1">
    <location>
        <begin position="203"/>
        <end position="343"/>
    </location>
</feature>
<dbReference type="Proteomes" id="UP000094569">
    <property type="component" value="Unassembled WGS sequence"/>
</dbReference>
<dbReference type="EMBL" id="JXNT01000004">
    <property type="protein sequence ID" value="ODM20109.1"/>
    <property type="molecule type" value="Genomic_DNA"/>
</dbReference>
<dbReference type="PROSITE" id="PS50006">
    <property type="entry name" value="FHA_DOMAIN"/>
    <property type="match status" value="1"/>
</dbReference>
<dbReference type="AlphaFoldDB" id="A0A1E3BGQ2"/>
<dbReference type="VEuPathDB" id="FungiDB:SI65_05096"/>
<feature type="domain" description="FHA" evidence="2">
    <location>
        <begin position="112"/>
        <end position="165"/>
    </location>
</feature>
<keyword evidence="4" id="KW-1185">Reference proteome</keyword>
<feature type="compositionally biased region" description="Low complexity" evidence="1">
    <location>
        <begin position="69"/>
        <end position="80"/>
    </location>
</feature>
<evidence type="ECO:0000259" key="2">
    <source>
        <dbReference type="PROSITE" id="PS50006"/>
    </source>
</evidence>
<proteinExistence type="predicted"/>
<organism evidence="3 4">
    <name type="scientific">Aspergillus cristatus</name>
    <name type="common">Chinese Fuzhuan brick tea-fermentation fungus</name>
    <name type="synonym">Eurotium cristatum</name>
    <dbReference type="NCBI Taxonomy" id="573508"/>
    <lineage>
        <taxon>Eukaryota</taxon>
        <taxon>Fungi</taxon>
        <taxon>Dikarya</taxon>
        <taxon>Ascomycota</taxon>
        <taxon>Pezizomycotina</taxon>
        <taxon>Eurotiomycetes</taxon>
        <taxon>Eurotiomycetidae</taxon>
        <taxon>Eurotiales</taxon>
        <taxon>Aspergillaceae</taxon>
        <taxon>Aspergillus</taxon>
        <taxon>Aspergillus subgen. Aspergillus</taxon>
    </lineage>
</organism>